<dbReference type="InterPro" id="IPR053033">
    <property type="entry name" value="Androglobin-like"/>
</dbReference>
<dbReference type="PROSITE" id="PS50096">
    <property type="entry name" value="IQ"/>
    <property type="match status" value="1"/>
</dbReference>
<dbReference type="PANTHER" id="PTHR46298:SF1">
    <property type="entry name" value="ANDROGLOBIN"/>
    <property type="match status" value="1"/>
</dbReference>
<reference evidence="4 5" key="1">
    <citation type="submission" date="2015-03" db="EMBL/GenBank/DDBJ databases">
        <title>Draft genome of the nematode, Opisthorchis viverrini.</title>
        <authorList>
            <person name="Mitreva M."/>
        </authorList>
    </citation>
    <scope>NUCLEOTIDE SEQUENCE [LARGE SCALE GENOMIC DNA]</scope>
    <source>
        <strain evidence="4">Khon Kaen</strain>
    </source>
</reference>
<dbReference type="Proteomes" id="UP000243686">
    <property type="component" value="Unassembled WGS sequence"/>
</dbReference>
<protein>
    <submittedName>
        <fullName evidence="4">Uncharacterized protein</fullName>
    </submittedName>
</protein>
<name>A0A1S8WX26_OPIVI</name>
<evidence type="ECO:0000313" key="5">
    <source>
        <dbReference type="Proteomes" id="UP000243686"/>
    </source>
</evidence>
<dbReference type="EMBL" id="KV893707">
    <property type="protein sequence ID" value="OON18944.1"/>
    <property type="molecule type" value="Genomic_DNA"/>
</dbReference>
<dbReference type="AlphaFoldDB" id="A0A1S8WX26"/>
<dbReference type="Pfam" id="PF22070">
    <property type="entry name" value="Androglobin_V"/>
    <property type="match status" value="1"/>
</dbReference>
<feature type="compositionally biased region" description="Basic and acidic residues" evidence="1">
    <location>
        <begin position="513"/>
        <end position="525"/>
    </location>
</feature>
<evidence type="ECO:0000256" key="1">
    <source>
        <dbReference type="SAM" id="MobiDB-lite"/>
    </source>
</evidence>
<evidence type="ECO:0000259" key="3">
    <source>
        <dbReference type="Pfam" id="PF22070"/>
    </source>
</evidence>
<feature type="compositionally biased region" description="Low complexity" evidence="1">
    <location>
        <begin position="485"/>
        <end position="507"/>
    </location>
</feature>
<sequence>MLLTKHLEGPRPRQDPKVDCEVRVTVGTSAFCTSKVQHSQLDLLIADLTLSFDSSFVEFGLSRSLFSTLDAVCKTIHFYFLSLDDAYSFLVAWFRGSEEEFQTRWSQQIDPDTLIAVVRIQAAFRGYHTRLCMRLRSPQTIVSFLVPSLRSNSLSDSPLGDCDTPRYVRMKMALMRKAKRVESGWSKCLELLNRGQTEREIGVDLVQMLVEQNELEFGRDLERYIACLDFTGSQPARPVSDILNLTEECTAKPELSPKVQDWVTLLFRDILTIGPQNDPKDEGSTKDFRMRFRTDLPDCQVKIINNDTGQELYTIFTGTVHPTSLKLNKNGYSLLGIGGPSPSPEGRWLLRLMAPGTNGLNGLPQIQNDWQRPLCTAFKAKEVTGYYVPNEKALLFRRHVEVDRDQLITVHLRLSAPSVPVRLSIFHSNQLVTAATGVGEVCVRAQLLRSTKDLPISQPRSLTKEDQSDSSSTGRRPSAKKTGRVSRQSSTGSSGRKSRESSISSTSQPKRMSSREGHPLSGDRRSHVHPCWIEAHVDKNAWPLSLENWSFLVEQKKAQLEEFLGTSTLKALSGLSIGICLIL</sequence>
<evidence type="ECO:0000313" key="4">
    <source>
        <dbReference type="EMBL" id="OON18944.1"/>
    </source>
</evidence>
<proteinExistence type="predicted"/>
<dbReference type="InterPro" id="IPR054095">
    <property type="entry name" value="Androglobin_V"/>
</dbReference>
<dbReference type="InterPro" id="IPR054094">
    <property type="entry name" value="Androglobin_IV"/>
</dbReference>
<feature type="domain" description="Androglobin" evidence="3">
    <location>
        <begin position="378"/>
        <end position="455"/>
    </location>
</feature>
<dbReference type="Pfam" id="PF22069">
    <property type="entry name" value="Androglobin_IV"/>
    <property type="match status" value="1"/>
</dbReference>
<dbReference type="PANTHER" id="PTHR46298">
    <property type="entry name" value="ANDROGLOBIN"/>
    <property type="match status" value="1"/>
</dbReference>
<organism evidence="4 5">
    <name type="scientific">Opisthorchis viverrini</name>
    <name type="common">Southeast Asian liver fluke</name>
    <dbReference type="NCBI Taxonomy" id="6198"/>
    <lineage>
        <taxon>Eukaryota</taxon>
        <taxon>Metazoa</taxon>
        <taxon>Spiralia</taxon>
        <taxon>Lophotrochozoa</taxon>
        <taxon>Platyhelminthes</taxon>
        <taxon>Trematoda</taxon>
        <taxon>Digenea</taxon>
        <taxon>Opisthorchiida</taxon>
        <taxon>Opisthorchiata</taxon>
        <taxon>Opisthorchiidae</taxon>
        <taxon>Opisthorchis</taxon>
    </lineage>
</organism>
<keyword evidence="5" id="KW-1185">Reference proteome</keyword>
<gene>
    <name evidence="4" type="ORF">X801_05193</name>
</gene>
<feature type="region of interest" description="Disordered" evidence="1">
    <location>
        <begin position="454"/>
        <end position="525"/>
    </location>
</feature>
<evidence type="ECO:0000259" key="2">
    <source>
        <dbReference type="Pfam" id="PF22069"/>
    </source>
</evidence>
<accession>A0A1S8WX26</accession>
<feature type="domain" description="Androglobin" evidence="2">
    <location>
        <begin position="290"/>
        <end position="354"/>
    </location>
</feature>